<dbReference type="GO" id="GO:0009123">
    <property type="term" value="P:nucleoside monophosphate metabolic process"/>
    <property type="evidence" value="ECO:0007669"/>
    <property type="project" value="UniProtKB-ARBA"/>
</dbReference>
<dbReference type="HAMAP" id="MF_03172">
    <property type="entry name" value="Adenylate_kinase_UMP_CMP_kin"/>
    <property type="match status" value="1"/>
</dbReference>
<keyword evidence="5 10" id="KW-0418">Kinase</keyword>
<protein>
    <recommendedName>
        <fullName evidence="12">Sm domain-containing protein</fullName>
    </recommendedName>
</protein>
<dbReference type="PRINTS" id="PR00094">
    <property type="entry name" value="ADENYLTKNASE"/>
</dbReference>
<dbReference type="PROSITE" id="PS52002">
    <property type="entry name" value="SM"/>
    <property type="match status" value="1"/>
</dbReference>
<dbReference type="NCBIfam" id="TIGR01359">
    <property type="entry name" value="UMP_CMP_kin_fam"/>
    <property type="match status" value="1"/>
</dbReference>
<feature type="non-terminal residue" evidence="13">
    <location>
        <position position="373"/>
    </location>
</feature>
<evidence type="ECO:0000256" key="8">
    <source>
        <dbReference type="ARBA" id="ARBA00023242"/>
    </source>
</evidence>
<comment type="similarity">
    <text evidence="10">Belongs to the adenylate kinase family.</text>
</comment>
<keyword evidence="6" id="KW-0067">ATP-binding</keyword>
<dbReference type="Gene3D" id="2.30.30.100">
    <property type="match status" value="1"/>
</dbReference>
<dbReference type="Gene3D" id="3.40.50.300">
    <property type="entry name" value="P-loop containing nucleotide triphosphate hydrolases"/>
    <property type="match status" value="1"/>
</dbReference>
<dbReference type="GO" id="GO:0006207">
    <property type="term" value="P:'de novo' pyrimidine nucleobase biosynthetic process"/>
    <property type="evidence" value="ECO:0007669"/>
    <property type="project" value="InterPro"/>
</dbReference>
<keyword evidence="14" id="KW-1185">Reference proteome</keyword>
<dbReference type="GO" id="GO:0000956">
    <property type="term" value="P:nuclear-transcribed mRNA catabolic process"/>
    <property type="evidence" value="ECO:0007669"/>
    <property type="project" value="InterPro"/>
</dbReference>
<evidence type="ECO:0000256" key="4">
    <source>
        <dbReference type="ARBA" id="ARBA00022741"/>
    </source>
</evidence>
<dbReference type="InterPro" id="IPR033690">
    <property type="entry name" value="Adenylat_kinase_CS"/>
</dbReference>
<feature type="domain" description="Sm" evidence="12">
    <location>
        <begin position="9"/>
        <end position="84"/>
    </location>
</feature>
<dbReference type="Pfam" id="PF00406">
    <property type="entry name" value="ADK"/>
    <property type="match status" value="1"/>
</dbReference>
<dbReference type="HAMAP" id="MF_00235">
    <property type="entry name" value="Adenylate_kinase_Adk"/>
    <property type="match status" value="1"/>
</dbReference>
<comment type="catalytic activity">
    <reaction evidence="9">
        <text>UMP + ATP = UDP + ADP</text>
        <dbReference type="Rhea" id="RHEA:24400"/>
        <dbReference type="ChEBI" id="CHEBI:30616"/>
        <dbReference type="ChEBI" id="CHEBI:57865"/>
        <dbReference type="ChEBI" id="CHEBI:58223"/>
        <dbReference type="ChEBI" id="CHEBI:456216"/>
        <dbReference type="EC" id="2.7.4.14"/>
    </reaction>
</comment>
<dbReference type="InterPro" id="IPR010920">
    <property type="entry name" value="LSM_dom_sf"/>
</dbReference>
<dbReference type="PANTHER" id="PTHR23359">
    <property type="entry name" value="NUCLEOTIDE KINASE"/>
    <property type="match status" value="1"/>
</dbReference>
<keyword evidence="2" id="KW-0963">Cytoplasm</keyword>
<feature type="compositionally biased region" description="Basic and acidic residues" evidence="11">
    <location>
        <begin position="112"/>
        <end position="125"/>
    </location>
</feature>
<dbReference type="Pfam" id="PF01423">
    <property type="entry name" value="LSM"/>
    <property type="match status" value="1"/>
</dbReference>
<dbReference type="AlphaFoldDB" id="A0AA36C917"/>
<dbReference type="GO" id="GO:0000932">
    <property type="term" value="C:P-body"/>
    <property type="evidence" value="ECO:0007669"/>
    <property type="project" value="UniProtKB-SubCell"/>
</dbReference>
<accession>A0AA36C917</accession>
<dbReference type="GO" id="GO:0003723">
    <property type="term" value="F:RNA binding"/>
    <property type="evidence" value="ECO:0007669"/>
    <property type="project" value="InterPro"/>
</dbReference>
<dbReference type="GO" id="GO:0006221">
    <property type="term" value="P:pyrimidine nucleotide biosynthetic process"/>
    <property type="evidence" value="ECO:0007669"/>
    <property type="project" value="UniProtKB-KW"/>
</dbReference>
<organism evidence="13 14">
    <name type="scientific">Mesorhabditis spiculigera</name>
    <dbReference type="NCBI Taxonomy" id="96644"/>
    <lineage>
        <taxon>Eukaryota</taxon>
        <taxon>Metazoa</taxon>
        <taxon>Ecdysozoa</taxon>
        <taxon>Nematoda</taxon>
        <taxon>Chromadorea</taxon>
        <taxon>Rhabditida</taxon>
        <taxon>Rhabditina</taxon>
        <taxon>Rhabditomorpha</taxon>
        <taxon>Rhabditoidea</taxon>
        <taxon>Rhabditidae</taxon>
        <taxon>Mesorhabditinae</taxon>
        <taxon>Mesorhabditis</taxon>
    </lineage>
</organism>
<dbReference type="SMART" id="SM00651">
    <property type="entry name" value="Sm"/>
    <property type="match status" value="1"/>
</dbReference>
<keyword evidence="8" id="KW-0539">Nucleus</keyword>
<dbReference type="InterPro" id="IPR034104">
    <property type="entry name" value="Lsm1"/>
</dbReference>
<evidence type="ECO:0000256" key="7">
    <source>
        <dbReference type="ARBA" id="ARBA00022975"/>
    </source>
</evidence>
<dbReference type="CDD" id="cd01728">
    <property type="entry name" value="LSm1"/>
    <property type="match status" value="1"/>
</dbReference>
<evidence type="ECO:0000256" key="3">
    <source>
        <dbReference type="ARBA" id="ARBA00022679"/>
    </source>
</evidence>
<name>A0AA36C917_9BILA</name>
<evidence type="ECO:0000313" key="13">
    <source>
        <dbReference type="EMBL" id="CAJ0564633.1"/>
    </source>
</evidence>
<evidence type="ECO:0000313" key="14">
    <source>
        <dbReference type="Proteomes" id="UP001177023"/>
    </source>
</evidence>
<dbReference type="GO" id="GO:0019205">
    <property type="term" value="F:nucleobase-containing compound kinase activity"/>
    <property type="evidence" value="ECO:0007669"/>
    <property type="project" value="InterPro"/>
</dbReference>
<dbReference type="InterPro" id="IPR001163">
    <property type="entry name" value="Sm_dom_euk/arc"/>
</dbReference>
<reference evidence="13" key="1">
    <citation type="submission" date="2023-06" db="EMBL/GenBank/DDBJ databases">
        <authorList>
            <person name="Delattre M."/>
        </authorList>
    </citation>
    <scope>NUCLEOTIDE SEQUENCE</scope>
    <source>
        <strain evidence="13">AF72</strain>
    </source>
</reference>
<evidence type="ECO:0000256" key="2">
    <source>
        <dbReference type="ARBA" id="ARBA00022490"/>
    </source>
</evidence>
<dbReference type="GO" id="GO:0005524">
    <property type="term" value="F:ATP binding"/>
    <property type="evidence" value="ECO:0007669"/>
    <property type="project" value="UniProtKB-KW"/>
</dbReference>
<sequence length="373" mass="42448">MELPDPYLPGAISLLDQLDKKLIVVLRDGRKLIGYLRSIDQFANLILDEVVERTFCDKFYSDIRHGFLLIRGENVVLAGEIDETLDTGLKEITGNEMTMLQEERSRHHNRKHDLPKAEPQRKTKHADMDDASFLTKFILAVFLFSIENFSIFQAAEKAHFLWRLKVSTGKINFARHFRRGMAQLHKVVFVLGPPGSGKGTQCALIQKNLGLVHLSAGDLLRAERQRPDSEYGRLIDEHIKNGSIVPVAITCALLENAMKASGDSAGFLIDGFPRNQDNLDGWQKEMADKVDVRFCLFLSCETGVCVDRCLHRGQGRTDDNEDSLRLRIDTYNTQTFPIIQHYEKLGLVREVKTNRDPQDVYVDVEKVFKEDGF</sequence>
<comment type="subcellular location">
    <subcellularLocation>
        <location evidence="1">Cytoplasm</location>
        <location evidence="1">P-body</location>
    </subcellularLocation>
</comment>
<evidence type="ECO:0000256" key="5">
    <source>
        <dbReference type="ARBA" id="ARBA00022777"/>
    </source>
</evidence>
<dbReference type="Proteomes" id="UP001177023">
    <property type="component" value="Unassembled WGS sequence"/>
</dbReference>
<comment type="caution">
    <text evidence="13">The sequence shown here is derived from an EMBL/GenBank/DDBJ whole genome shotgun (WGS) entry which is preliminary data.</text>
</comment>
<dbReference type="InterPro" id="IPR047575">
    <property type="entry name" value="Sm"/>
</dbReference>
<dbReference type="EMBL" id="CATQJA010000898">
    <property type="protein sequence ID" value="CAJ0564633.1"/>
    <property type="molecule type" value="Genomic_DNA"/>
</dbReference>
<evidence type="ECO:0000256" key="1">
    <source>
        <dbReference type="ARBA" id="ARBA00004201"/>
    </source>
</evidence>
<dbReference type="InterPro" id="IPR027417">
    <property type="entry name" value="P-loop_NTPase"/>
</dbReference>
<feature type="region of interest" description="Disordered" evidence="11">
    <location>
        <begin position="101"/>
        <end position="125"/>
    </location>
</feature>
<evidence type="ECO:0000259" key="12">
    <source>
        <dbReference type="PROSITE" id="PS52002"/>
    </source>
</evidence>
<gene>
    <name evidence="13" type="ORF">MSPICULIGERA_LOCUS3307</name>
</gene>
<evidence type="ECO:0000256" key="6">
    <source>
        <dbReference type="ARBA" id="ARBA00022840"/>
    </source>
</evidence>
<dbReference type="SUPFAM" id="SSF50182">
    <property type="entry name" value="Sm-like ribonucleoproteins"/>
    <property type="match status" value="1"/>
</dbReference>
<dbReference type="InterPro" id="IPR000850">
    <property type="entry name" value="Adenylat/UMP-CMP_kin"/>
</dbReference>
<dbReference type="InterPro" id="IPR006266">
    <property type="entry name" value="UMP_CMP_kinase"/>
</dbReference>
<evidence type="ECO:0000256" key="9">
    <source>
        <dbReference type="ARBA" id="ARBA00048116"/>
    </source>
</evidence>
<dbReference type="CDD" id="cd01428">
    <property type="entry name" value="ADK"/>
    <property type="match status" value="1"/>
</dbReference>
<proteinExistence type="inferred from homology"/>
<evidence type="ECO:0000256" key="11">
    <source>
        <dbReference type="SAM" id="MobiDB-lite"/>
    </source>
</evidence>
<dbReference type="GO" id="GO:0016776">
    <property type="term" value="F:phosphotransferase activity, phosphate group as acceptor"/>
    <property type="evidence" value="ECO:0007669"/>
    <property type="project" value="InterPro"/>
</dbReference>
<dbReference type="PROSITE" id="PS00113">
    <property type="entry name" value="ADENYLATE_KINASE"/>
    <property type="match status" value="1"/>
</dbReference>
<keyword evidence="4" id="KW-0547">Nucleotide-binding</keyword>
<dbReference type="SUPFAM" id="SSF52540">
    <property type="entry name" value="P-loop containing nucleoside triphosphate hydrolases"/>
    <property type="match status" value="1"/>
</dbReference>
<keyword evidence="7" id="KW-0665">Pyrimidine biosynthesis</keyword>
<keyword evidence="3 10" id="KW-0808">Transferase</keyword>
<evidence type="ECO:0000256" key="10">
    <source>
        <dbReference type="RuleBase" id="RU003330"/>
    </source>
</evidence>